<reference evidence="2" key="2">
    <citation type="submission" date="2022-01" db="EMBL/GenBank/DDBJ databases">
        <authorList>
            <person name="Zivanovic Y."/>
            <person name="Moreira D."/>
            <person name="Lopez-Garcia P."/>
        </authorList>
    </citation>
    <scope>NUCLEOTIDE SEQUENCE</scope>
    <source>
        <strain evidence="2">G9</strain>
    </source>
</reference>
<protein>
    <submittedName>
        <fullName evidence="2">Lipid-A-disaccharide synthase-related protein</fullName>
    </submittedName>
</protein>
<dbReference type="SUPFAM" id="SSF53756">
    <property type="entry name" value="UDP-Glycosyltransferase/glycogen phosphorylase"/>
    <property type="match status" value="1"/>
</dbReference>
<dbReference type="EMBL" id="JAKKUT010000002">
    <property type="protein sequence ID" value="MDG2990453.1"/>
    <property type="molecule type" value="Genomic_DNA"/>
</dbReference>
<dbReference type="NCBIfam" id="TIGR03492">
    <property type="entry name" value="lipid-A-disaccharide synthase-related protein"/>
    <property type="match status" value="1"/>
</dbReference>
<feature type="region of interest" description="Disordered" evidence="1">
    <location>
        <begin position="430"/>
        <end position="453"/>
    </location>
</feature>
<organism evidence="2 3">
    <name type="scientific">Candidatus Synechococcus calcipolaris G9</name>
    <dbReference type="NCBI Taxonomy" id="1497997"/>
    <lineage>
        <taxon>Bacteria</taxon>
        <taxon>Bacillati</taxon>
        <taxon>Cyanobacteriota</taxon>
        <taxon>Cyanophyceae</taxon>
        <taxon>Synechococcales</taxon>
        <taxon>Synechococcaceae</taxon>
        <taxon>Synechococcus</taxon>
    </lineage>
</organism>
<reference evidence="2" key="1">
    <citation type="journal article" date="2022" name="Genome Biol. Evol.">
        <title>A New Gene Family Diagnostic for Intracellular Biomineralization of Amorphous Ca Carbonates by Cyanobacteria.</title>
        <authorList>
            <person name="Benzerara K."/>
            <person name="Duprat E."/>
            <person name="Bitard-Feildel T."/>
            <person name="Caumes G."/>
            <person name="Cassier-Chauvat C."/>
            <person name="Chauvat F."/>
            <person name="Dezi M."/>
            <person name="Diop S.I."/>
            <person name="Gaschignard G."/>
            <person name="Gorgen S."/>
            <person name="Gugger M."/>
            <person name="Lopez-Garcia P."/>
            <person name="Millet M."/>
            <person name="Skouri-Panet F."/>
            <person name="Moreira D."/>
            <person name="Callebaut I."/>
        </authorList>
    </citation>
    <scope>NUCLEOTIDE SEQUENCE</scope>
    <source>
        <strain evidence="2">G9</strain>
    </source>
</reference>
<keyword evidence="3" id="KW-1185">Reference proteome</keyword>
<evidence type="ECO:0000313" key="2">
    <source>
        <dbReference type="EMBL" id="MDG2990453.1"/>
    </source>
</evidence>
<accession>A0ABT6EYW8</accession>
<evidence type="ECO:0000256" key="1">
    <source>
        <dbReference type="SAM" id="MobiDB-lite"/>
    </source>
</evidence>
<gene>
    <name evidence="2" type="ORF">L3556_05830</name>
</gene>
<dbReference type="InterPro" id="IPR019994">
    <property type="entry name" value="Lipid-A-disac_synthase-rel_put"/>
</dbReference>
<proteinExistence type="predicted"/>
<dbReference type="RefSeq" id="WP_277866364.1">
    <property type="nucleotide sequence ID" value="NZ_JAKKUT010000002.1"/>
</dbReference>
<dbReference type="PANTHER" id="PTHR39517:SF1">
    <property type="entry name" value="LIPID-A-DISACCHARIDE SYNTHASE"/>
    <property type="match status" value="1"/>
</dbReference>
<dbReference type="Proteomes" id="UP001154265">
    <property type="component" value="Unassembled WGS sequence"/>
</dbReference>
<name>A0ABT6EYW8_9SYNE</name>
<evidence type="ECO:0000313" key="3">
    <source>
        <dbReference type="Proteomes" id="UP001154265"/>
    </source>
</evidence>
<comment type="caution">
    <text evidence="2">The sequence shown here is derived from an EMBL/GenBank/DDBJ whole genome shotgun (WGS) entry which is preliminary data.</text>
</comment>
<dbReference type="PANTHER" id="PTHR39517">
    <property type="entry name" value="SLL0192 PROTEIN"/>
    <property type="match status" value="1"/>
</dbReference>
<sequence>MIPPSPRLLCLSNGHGEDEIATAILVAIQALDPQLPLAALPIVGEGKRYQRHQIRIIGRVQAMPSGGFIYMDRRQLWRDIQGGLVRLTLDQLKTIWRWAKQVGRSPQPALVLAVGDIVPLLFAWLSGINYVFIGTAKSEYYLRTEEGWLDHTPWSERWLGGAYAPWERWLMARPRCLGVFPRDFLTTETLMSRRIRAFDLGNPMMDDLPPPRITRPDLPYTYVVTLLPGSRPPEAYENWQRMIEAATNYSQQPDPSHPPASSLLLAAIAPGLENATLIQEMETQGWQSISWPPELAMMGFAETEQRLWQRGLCFLALTQRAFAACVHLADGAIAMAGTATEQCVGLGKPVVTFAGNGPQFTLNFALNQARLLGCSIERVESPELAFPRLRALLQNPTQLEQIRRNGQKRLGAPGAAKRIGQKILELGFGIQSDHESKDPSANGSKLERDRSGK</sequence>